<gene>
    <name evidence="1" type="ORF">FBZ93_111256</name>
</gene>
<reference evidence="1 2" key="1">
    <citation type="submission" date="2019-06" db="EMBL/GenBank/DDBJ databases">
        <title>Genomic Encyclopedia of Type Strains, Phase IV (KMG-V): Genome sequencing to study the core and pangenomes of soil and plant-associated prokaryotes.</title>
        <authorList>
            <person name="Whitman W."/>
        </authorList>
    </citation>
    <scope>NUCLEOTIDE SEQUENCE [LARGE SCALE GENOMIC DNA]</scope>
    <source>
        <strain evidence="1 2">BR 10355</strain>
    </source>
</reference>
<organism evidence="1 2">
    <name type="scientific">Bradyrhizobium macuxiense</name>
    <dbReference type="NCBI Taxonomy" id="1755647"/>
    <lineage>
        <taxon>Bacteria</taxon>
        <taxon>Pseudomonadati</taxon>
        <taxon>Pseudomonadota</taxon>
        <taxon>Alphaproteobacteria</taxon>
        <taxon>Hyphomicrobiales</taxon>
        <taxon>Nitrobacteraceae</taxon>
        <taxon>Bradyrhizobium</taxon>
    </lineage>
</organism>
<proteinExistence type="predicted"/>
<keyword evidence="2" id="KW-1185">Reference proteome</keyword>
<dbReference type="EMBL" id="VITY01000011">
    <property type="protein sequence ID" value="TWB93217.1"/>
    <property type="molecule type" value="Genomic_DNA"/>
</dbReference>
<name>A0A560LD20_9BRAD</name>
<evidence type="ECO:0000313" key="1">
    <source>
        <dbReference type="EMBL" id="TWB93217.1"/>
    </source>
</evidence>
<dbReference type="Proteomes" id="UP000321304">
    <property type="component" value="Unassembled WGS sequence"/>
</dbReference>
<accession>A0A560LD20</accession>
<comment type="caution">
    <text evidence="1">The sequence shown here is derived from an EMBL/GenBank/DDBJ whole genome shotgun (WGS) entry which is preliminary data.</text>
</comment>
<dbReference type="OrthoDB" id="8239822at2"/>
<dbReference type="AlphaFoldDB" id="A0A560LD20"/>
<evidence type="ECO:0000313" key="2">
    <source>
        <dbReference type="Proteomes" id="UP000321304"/>
    </source>
</evidence>
<sequence length="69" mass="7822">MTKTDVTCPRCGAGFRRLELWSQPGAKGEYRCPVCETTLETFDGSKLIAYRLTIQPERIPARERDYPAA</sequence>
<protein>
    <submittedName>
        <fullName evidence="1">Uncharacterized protein</fullName>
    </submittedName>
</protein>